<comment type="similarity">
    <text evidence="5">Belongs to the LECT2/MIM-1 family.</text>
</comment>
<evidence type="ECO:0000256" key="1">
    <source>
        <dbReference type="ARBA" id="ARBA00022723"/>
    </source>
</evidence>
<dbReference type="InterPro" id="IPR011055">
    <property type="entry name" value="Dup_hybrid_motif"/>
</dbReference>
<protein>
    <submittedName>
        <fullName evidence="6">Leukocyte cell-derived chemotaxin-2-like isoform X1</fullName>
    </submittedName>
</protein>
<evidence type="ECO:0000256" key="5">
    <source>
        <dbReference type="ARBA" id="ARBA00024361"/>
    </source>
</evidence>
<evidence type="ECO:0000313" key="6">
    <source>
        <dbReference type="EMBL" id="KAK1150407.1"/>
    </source>
</evidence>
<organism evidence="6 7">
    <name type="scientific">Acipenser oxyrinchus oxyrinchus</name>
    <dbReference type="NCBI Taxonomy" id="40147"/>
    <lineage>
        <taxon>Eukaryota</taxon>
        <taxon>Metazoa</taxon>
        <taxon>Chordata</taxon>
        <taxon>Craniata</taxon>
        <taxon>Vertebrata</taxon>
        <taxon>Euteleostomi</taxon>
        <taxon>Actinopterygii</taxon>
        <taxon>Chondrostei</taxon>
        <taxon>Acipenseriformes</taxon>
        <taxon>Acipenseridae</taxon>
        <taxon>Acipenser</taxon>
    </lineage>
</organism>
<dbReference type="AlphaFoldDB" id="A0AAD8FSG4"/>
<dbReference type="EMBL" id="JAGXEW010000063">
    <property type="protein sequence ID" value="KAK1150407.1"/>
    <property type="molecule type" value="Genomic_DNA"/>
</dbReference>
<dbReference type="PANTHER" id="PTHR11329:SF0">
    <property type="entry name" value="LEUKOCYTE CELL-DERIVED CHEMOTAXIN-2"/>
    <property type="match status" value="1"/>
</dbReference>
<evidence type="ECO:0000256" key="2">
    <source>
        <dbReference type="ARBA" id="ARBA00022729"/>
    </source>
</evidence>
<keyword evidence="1" id="KW-0479">Metal-binding</keyword>
<name>A0AAD8FSG4_ACIOX</name>
<evidence type="ECO:0000313" key="7">
    <source>
        <dbReference type="Proteomes" id="UP001230051"/>
    </source>
</evidence>
<dbReference type="PANTHER" id="PTHR11329">
    <property type="entry name" value="LEUKOCYTE CELL-DERIVED CHEMOTAXIN 2"/>
    <property type="match status" value="1"/>
</dbReference>
<dbReference type="Gene3D" id="2.70.70.10">
    <property type="entry name" value="Glucose Permease (Domain IIA)"/>
    <property type="match status" value="1"/>
</dbReference>
<evidence type="ECO:0000256" key="3">
    <source>
        <dbReference type="ARBA" id="ARBA00022833"/>
    </source>
</evidence>
<dbReference type="GO" id="GO:0046872">
    <property type="term" value="F:metal ion binding"/>
    <property type="evidence" value="ECO:0007669"/>
    <property type="project" value="UniProtKB-KW"/>
</dbReference>
<gene>
    <name evidence="6" type="primary">Lect2</name>
    <name evidence="6" type="ORF">AOXY_G34309</name>
</gene>
<dbReference type="Proteomes" id="UP001230051">
    <property type="component" value="Unassembled WGS sequence"/>
</dbReference>
<accession>A0AAD8FSG4</accession>
<proteinExistence type="inferred from homology"/>
<evidence type="ECO:0000256" key="4">
    <source>
        <dbReference type="ARBA" id="ARBA00023157"/>
    </source>
</evidence>
<keyword evidence="3" id="KW-0862">Zinc</keyword>
<keyword evidence="2" id="KW-0732">Signal</keyword>
<reference evidence="6" key="1">
    <citation type="submission" date="2022-02" db="EMBL/GenBank/DDBJ databases">
        <title>Atlantic sturgeon de novo genome assembly.</title>
        <authorList>
            <person name="Stock M."/>
            <person name="Klopp C."/>
            <person name="Guiguen Y."/>
            <person name="Cabau C."/>
            <person name="Parinello H."/>
            <person name="Santidrian Yebra-Pimentel E."/>
            <person name="Kuhl H."/>
            <person name="Dirks R.P."/>
            <person name="Guessner J."/>
            <person name="Wuertz S."/>
            <person name="Du K."/>
            <person name="Schartl M."/>
        </authorList>
    </citation>
    <scope>NUCLEOTIDE SEQUENCE</scope>
    <source>
        <strain evidence="6">STURGEONOMICS-FGT-2020</strain>
        <tissue evidence="6">Whole blood</tissue>
    </source>
</reference>
<keyword evidence="4" id="KW-1015">Disulfide bond</keyword>
<comment type="caution">
    <text evidence="6">The sequence shown here is derived from an EMBL/GenBank/DDBJ whole genome shotgun (WGS) entry which is preliminary data.</text>
</comment>
<dbReference type="InterPro" id="IPR008663">
    <property type="entry name" value="LECT2"/>
</dbReference>
<sequence length="223" mass="24389">MLQSLCNTQSEATIEKTGYHIEMLLKILFICVLLTLGHASEKEQGKRGKGDSACTKIGGICQRTTYLCPGRYLQGKCGGASARQCCLQDSGAWDSLCAGHVSNRVRGCDKFGCGGFKAKRGSRIHRGVDVVCDDYSIVYAPFTGTLRGQAQPYGDASTIDDGVKLSNSAYCVKIFYIRPYQYRGPISKGDKLGYLLPMQEQYSGVTSHLHLQMCDKSDPTPFI</sequence>
<keyword evidence="7" id="KW-1185">Reference proteome</keyword>